<dbReference type="OMA" id="PRDSTNH"/>
<dbReference type="PROSITE" id="PS51257">
    <property type="entry name" value="PROKAR_LIPOPROTEIN"/>
    <property type="match status" value="1"/>
</dbReference>
<organism evidence="3 4">
    <name type="scientific">Baudoinia panamericana (strain UAMH 10762)</name>
    <name type="common">Angels' share fungus</name>
    <name type="synonym">Baudoinia compniacensis (strain UAMH 10762)</name>
    <dbReference type="NCBI Taxonomy" id="717646"/>
    <lineage>
        <taxon>Eukaryota</taxon>
        <taxon>Fungi</taxon>
        <taxon>Dikarya</taxon>
        <taxon>Ascomycota</taxon>
        <taxon>Pezizomycotina</taxon>
        <taxon>Dothideomycetes</taxon>
        <taxon>Dothideomycetidae</taxon>
        <taxon>Mycosphaerellales</taxon>
        <taxon>Teratosphaeriaceae</taxon>
        <taxon>Baudoinia</taxon>
    </lineage>
</organism>
<dbReference type="GO" id="GO:0030162">
    <property type="term" value="P:regulation of proteolysis"/>
    <property type="evidence" value="ECO:0007669"/>
    <property type="project" value="TreeGrafter"/>
</dbReference>
<dbReference type="CDD" id="cd00866">
    <property type="entry name" value="PEBP_euk"/>
    <property type="match status" value="1"/>
</dbReference>
<dbReference type="PANTHER" id="PTHR11362:SF141">
    <property type="entry name" value="PHOSPHATIDYLETHANOLAMINE-BINDING PROTEIN"/>
    <property type="match status" value="1"/>
</dbReference>
<feature type="signal peptide" evidence="2">
    <location>
        <begin position="1"/>
        <end position="17"/>
    </location>
</feature>
<evidence type="ECO:0000313" key="4">
    <source>
        <dbReference type="Proteomes" id="UP000011761"/>
    </source>
</evidence>
<dbReference type="eggNOG" id="ENOG502SPPN">
    <property type="taxonomic scope" value="Eukaryota"/>
</dbReference>
<dbReference type="GO" id="GO:0005543">
    <property type="term" value="F:phospholipid binding"/>
    <property type="evidence" value="ECO:0007669"/>
    <property type="project" value="TreeGrafter"/>
</dbReference>
<dbReference type="Pfam" id="PF01161">
    <property type="entry name" value="PBP"/>
    <property type="match status" value="1"/>
</dbReference>
<dbReference type="InterPro" id="IPR035810">
    <property type="entry name" value="PEBP_euk"/>
</dbReference>
<evidence type="ECO:0000256" key="2">
    <source>
        <dbReference type="SAM" id="SignalP"/>
    </source>
</evidence>
<dbReference type="SUPFAM" id="SSF49777">
    <property type="entry name" value="PEBP-like"/>
    <property type="match status" value="1"/>
</dbReference>
<proteinExistence type="predicted"/>
<dbReference type="PANTHER" id="PTHR11362">
    <property type="entry name" value="PHOSPHATIDYLETHANOLAMINE-BINDING PROTEIN"/>
    <property type="match status" value="1"/>
</dbReference>
<dbReference type="STRING" id="717646.M2NH54"/>
<evidence type="ECO:0000256" key="1">
    <source>
        <dbReference type="SAM" id="MobiDB-lite"/>
    </source>
</evidence>
<evidence type="ECO:0008006" key="5">
    <source>
        <dbReference type="Google" id="ProtNLM"/>
    </source>
</evidence>
<protein>
    <recommendedName>
        <fullName evidence="5">PEBP-like protein</fullName>
    </recommendedName>
</protein>
<dbReference type="GeneID" id="19114174"/>
<keyword evidence="4" id="KW-1185">Reference proteome</keyword>
<feature type="compositionally biased region" description="Low complexity" evidence="1">
    <location>
        <begin position="117"/>
        <end position="131"/>
    </location>
</feature>
<reference evidence="3 4" key="1">
    <citation type="journal article" date="2012" name="PLoS Pathog.">
        <title>Diverse lifestyles and strategies of plant pathogenesis encoded in the genomes of eighteen Dothideomycetes fungi.</title>
        <authorList>
            <person name="Ohm R.A."/>
            <person name="Feau N."/>
            <person name="Henrissat B."/>
            <person name="Schoch C.L."/>
            <person name="Horwitz B.A."/>
            <person name="Barry K.W."/>
            <person name="Condon B.J."/>
            <person name="Copeland A.C."/>
            <person name="Dhillon B."/>
            <person name="Glaser F."/>
            <person name="Hesse C.N."/>
            <person name="Kosti I."/>
            <person name="LaButti K."/>
            <person name="Lindquist E.A."/>
            <person name="Lucas S."/>
            <person name="Salamov A.A."/>
            <person name="Bradshaw R.E."/>
            <person name="Ciuffetti L."/>
            <person name="Hamelin R.C."/>
            <person name="Kema G.H.J."/>
            <person name="Lawrence C."/>
            <person name="Scott J.A."/>
            <person name="Spatafora J.W."/>
            <person name="Turgeon B.G."/>
            <person name="de Wit P.J.G.M."/>
            <person name="Zhong S."/>
            <person name="Goodwin S.B."/>
            <person name="Grigoriev I.V."/>
        </authorList>
    </citation>
    <scope>NUCLEOTIDE SEQUENCE [LARGE SCALE GENOMIC DNA]</scope>
    <source>
        <strain evidence="3 4">UAMH 10762</strain>
    </source>
</reference>
<dbReference type="InterPro" id="IPR008914">
    <property type="entry name" value="PEBP"/>
</dbReference>
<feature type="chain" id="PRO_5004021706" description="PEBP-like protein" evidence="2">
    <location>
        <begin position="18"/>
        <end position="282"/>
    </location>
</feature>
<dbReference type="Gene3D" id="3.90.280.10">
    <property type="entry name" value="PEBP-like"/>
    <property type="match status" value="1"/>
</dbReference>
<dbReference type="OrthoDB" id="2506647at2759"/>
<dbReference type="EMBL" id="KB445553">
    <property type="protein sequence ID" value="EMC98355.1"/>
    <property type="molecule type" value="Genomic_DNA"/>
</dbReference>
<accession>M2NH54</accession>
<dbReference type="KEGG" id="bcom:BAUCODRAFT_422724"/>
<keyword evidence="2" id="KW-0732">Signal</keyword>
<feature type="region of interest" description="Disordered" evidence="1">
    <location>
        <begin position="114"/>
        <end position="133"/>
    </location>
</feature>
<dbReference type="RefSeq" id="XP_007675014.1">
    <property type="nucleotide sequence ID" value="XM_007676824.1"/>
</dbReference>
<dbReference type="GO" id="GO:0046578">
    <property type="term" value="P:regulation of Ras protein signal transduction"/>
    <property type="evidence" value="ECO:0007669"/>
    <property type="project" value="TreeGrafter"/>
</dbReference>
<name>M2NH54_BAUPA</name>
<sequence length="282" mass="28856">MNRFASAAITLAALASCQTPPNYHPAAAQSLSVSYINGASVQPGDVLDQSLVSTKPAVSLDFPLISPPYVLLLLDIEATPTASPSAAGAHGPPLGLEPGQTTWLQWLQTNVTQGQDGSLVSSSPALSSYAGPQPPNDGLAHTYVMYLFPEPPSWITSGVKLSGPNAGRNLAPFDSPDRFNFDLTALAETAGLPVAANYFRVVNPAAVPNPAVSKRSLSGRQGAVKAAANATATTAPSSSTNATATLSGVPMLPTQTTNAAGSLEPVVYGTLSLFLASLAFVL</sequence>
<dbReference type="HOGENOM" id="CLU_043994_4_0_1"/>
<gene>
    <name evidence="3" type="ORF">BAUCODRAFT_422724</name>
</gene>
<dbReference type="AlphaFoldDB" id="M2NH54"/>
<dbReference type="Proteomes" id="UP000011761">
    <property type="component" value="Unassembled WGS sequence"/>
</dbReference>
<evidence type="ECO:0000313" key="3">
    <source>
        <dbReference type="EMBL" id="EMC98355.1"/>
    </source>
</evidence>
<dbReference type="InterPro" id="IPR036610">
    <property type="entry name" value="PEBP-like_sf"/>
</dbReference>
<dbReference type="GO" id="GO:0030414">
    <property type="term" value="F:peptidase inhibitor activity"/>
    <property type="evidence" value="ECO:0007669"/>
    <property type="project" value="TreeGrafter"/>
</dbReference>